<dbReference type="EMBL" id="CP023284">
    <property type="protein sequence ID" value="ATA52168.1"/>
    <property type="molecule type" value="Genomic_DNA"/>
</dbReference>
<protein>
    <recommendedName>
        <fullName evidence="4">TFIIB-type zinc ribbon-containing protein</fullName>
    </recommendedName>
</protein>
<organism evidence="2 3">
    <name type="scientific">Variovorax boronicumulans</name>
    <dbReference type="NCBI Taxonomy" id="436515"/>
    <lineage>
        <taxon>Bacteria</taxon>
        <taxon>Pseudomonadati</taxon>
        <taxon>Pseudomonadota</taxon>
        <taxon>Betaproteobacteria</taxon>
        <taxon>Burkholderiales</taxon>
        <taxon>Comamonadaceae</taxon>
        <taxon>Variovorax</taxon>
    </lineage>
</organism>
<keyword evidence="1" id="KW-0472">Membrane</keyword>
<evidence type="ECO:0000313" key="2">
    <source>
        <dbReference type="EMBL" id="ATA52168.1"/>
    </source>
</evidence>
<keyword evidence="1" id="KW-1133">Transmembrane helix</keyword>
<evidence type="ECO:0008006" key="4">
    <source>
        <dbReference type="Google" id="ProtNLM"/>
    </source>
</evidence>
<name>A0A250DCR1_9BURK</name>
<dbReference type="KEGG" id="vbo:CKY39_02225"/>
<evidence type="ECO:0000256" key="1">
    <source>
        <dbReference type="SAM" id="Phobius"/>
    </source>
</evidence>
<reference evidence="2 3" key="1">
    <citation type="submission" date="2017-09" db="EMBL/GenBank/DDBJ databases">
        <title>The diverse metabolic capabilities of V. boronicumulans make it an excellent choice for continued studies on novel biodegradation.</title>
        <authorList>
            <person name="Sun S."/>
        </authorList>
    </citation>
    <scope>NUCLEOTIDE SEQUENCE [LARGE SCALE GENOMIC DNA]</scope>
    <source>
        <strain evidence="2 3">J1</strain>
    </source>
</reference>
<keyword evidence="1" id="KW-0812">Transmembrane</keyword>
<dbReference type="InterPro" id="IPR047676">
    <property type="entry name" value="FxLYD_dom"/>
</dbReference>
<dbReference type="RefSeq" id="WP_095743290.1">
    <property type="nucleotide sequence ID" value="NZ_CP023284.1"/>
</dbReference>
<sequence length="554" mass="59859">MSIDLQTLKCGECGSSALRRTGLNEYTCAHCGSMSLVEDDVSDRLERVLQQVKHHAGQQIAAEQALRQKQMVRTVGFVVIGFLGVAVAVQVAMLLFGSGKRSDTPSVARAIVDRTIATDGLKLSEPRQVLVGERPKLLVLARNETGRPLERPGLKVVFHDGDTRLNERNESLPIDVLMPGESAPVLVDLPSGQNVTRQDVTVEKLSEPRSAAEGPRLAFSRVRLVQQGERVRLVGRLVHAGAPGTPAFGSIEALVTLYDDAGQVTGVGRGHAPGSELAPGARTAIDVDLSRFGRGAAIAAWDYRIGYRTVTPSGARTTVLSADRVIRTAGAPEAFHPDLRLGTEDLLADDSERFDPRQLELLPLVAGRSTIQRPLFMTELVNRSTDAIAIAPGAVISRFGGSTADGTTRLDALAYLYPGERFPVLLEPKAVDRITQTRVEWKPMRRAALSGPRKPLEVQVTGTQAGTGSVLLNFSQRFTYKSVEVTGTVKNPGTAIAAKVRLWVSLRDRNDQLTGFKLIENLPAIAPGESVPFQVHVTQHGRDFASVATLYQTE</sequence>
<evidence type="ECO:0000313" key="3">
    <source>
        <dbReference type="Proteomes" id="UP000217154"/>
    </source>
</evidence>
<dbReference type="AlphaFoldDB" id="A0A250DCR1"/>
<proteinExistence type="predicted"/>
<dbReference type="NCBIfam" id="NF038353">
    <property type="entry name" value="FxLYD_dom"/>
    <property type="match status" value="1"/>
</dbReference>
<gene>
    <name evidence="2" type="ORF">CKY39_02225</name>
</gene>
<feature type="transmembrane region" description="Helical" evidence="1">
    <location>
        <begin position="75"/>
        <end position="96"/>
    </location>
</feature>
<accession>A0A250DCR1</accession>
<dbReference type="Proteomes" id="UP000217154">
    <property type="component" value="Chromosome"/>
</dbReference>